<evidence type="ECO:0000259" key="2">
    <source>
        <dbReference type="Pfam" id="PF13439"/>
    </source>
</evidence>
<evidence type="ECO:0000313" key="3">
    <source>
        <dbReference type="EMBL" id="MBB5986061.1"/>
    </source>
</evidence>
<dbReference type="Pfam" id="PF13439">
    <property type="entry name" value="Glyco_transf_4"/>
    <property type="match status" value="1"/>
</dbReference>
<gene>
    <name evidence="3" type="ORF">HNP60_002035</name>
</gene>
<dbReference type="InterPro" id="IPR028098">
    <property type="entry name" value="Glyco_trans_4-like_N"/>
</dbReference>
<dbReference type="RefSeq" id="WP_184153180.1">
    <property type="nucleotide sequence ID" value="NZ_JACHKA010000001.1"/>
</dbReference>
<dbReference type="PANTHER" id="PTHR46401:SF2">
    <property type="entry name" value="GLYCOSYLTRANSFERASE WBBK-RELATED"/>
    <property type="match status" value="1"/>
</dbReference>
<reference evidence="3 4" key="1">
    <citation type="submission" date="2020-08" db="EMBL/GenBank/DDBJ databases">
        <title>Exploring microbial biodiversity for novel pathways involved in the catabolism of aromatic compounds derived from lignin.</title>
        <authorList>
            <person name="Elkins J."/>
        </authorList>
    </citation>
    <scope>NUCLEOTIDE SEQUENCE [LARGE SCALE GENOMIC DNA]</scope>
    <source>
        <strain evidence="3 4">B1D3A</strain>
    </source>
</reference>
<dbReference type="Pfam" id="PF13692">
    <property type="entry name" value="Glyco_trans_1_4"/>
    <property type="match status" value="1"/>
</dbReference>
<name>A0ABR6NG58_9SPHN</name>
<dbReference type="PANTHER" id="PTHR46401">
    <property type="entry name" value="GLYCOSYLTRANSFERASE WBBK-RELATED"/>
    <property type="match status" value="1"/>
</dbReference>
<evidence type="ECO:0000256" key="1">
    <source>
        <dbReference type="ARBA" id="ARBA00022679"/>
    </source>
</evidence>
<dbReference type="SUPFAM" id="SSF53756">
    <property type="entry name" value="UDP-Glycosyltransferase/glycogen phosphorylase"/>
    <property type="match status" value="1"/>
</dbReference>
<evidence type="ECO:0000313" key="4">
    <source>
        <dbReference type="Proteomes" id="UP001138540"/>
    </source>
</evidence>
<organism evidence="3 4">
    <name type="scientific">Sphingobium lignivorans</name>
    <dbReference type="NCBI Taxonomy" id="2735886"/>
    <lineage>
        <taxon>Bacteria</taxon>
        <taxon>Pseudomonadati</taxon>
        <taxon>Pseudomonadota</taxon>
        <taxon>Alphaproteobacteria</taxon>
        <taxon>Sphingomonadales</taxon>
        <taxon>Sphingomonadaceae</taxon>
        <taxon>Sphingobium</taxon>
    </lineage>
</organism>
<dbReference type="Proteomes" id="UP001138540">
    <property type="component" value="Unassembled WGS sequence"/>
</dbReference>
<proteinExistence type="predicted"/>
<protein>
    <submittedName>
        <fullName evidence="3">Glycosyltransferase involved in cell wall biosynthesis</fullName>
    </submittedName>
</protein>
<dbReference type="CDD" id="cd03801">
    <property type="entry name" value="GT4_PimA-like"/>
    <property type="match status" value="1"/>
</dbReference>
<sequence length="389" mass="42676">MKIAMVDQSLFTPRYDDGLCEGLAARGHEVTLLGRPMRETDAIVPRRYTYVPRFFRLGERLRPVLGEGRPGQAVKAADYAFDARFGSLAALDGDVAHFQWLPFAAADGVLLRRLAPRTALVHTVHNATPFHGDRMAAVQARGYGELLRRFDALIVHGDATREALLTQGHDDARIHTVPHPPMRLREARPEDVAAVPKRDLPRILFFGTIRPYKGLDLLVQACLTLWRDGLEFELALAGKPFMPVEAFLGAIHGSGFGERLITDLGFLTEQRLDAHLRAADILAFPYRAIDSSGAFLSALRYGAAMVTSDAGMFGELPDGVASRFPAGNAEALTVALRQLLTDARRRREAGEAARAHGAALTGWDQAAAQTEMVYQTAQARFRARMGVQA</sequence>
<feature type="domain" description="Glycosyltransferase subfamily 4-like N-terminal" evidence="2">
    <location>
        <begin position="19"/>
        <end position="179"/>
    </location>
</feature>
<dbReference type="Gene3D" id="3.40.50.2000">
    <property type="entry name" value="Glycogen Phosphorylase B"/>
    <property type="match status" value="2"/>
</dbReference>
<comment type="caution">
    <text evidence="3">The sequence shown here is derived from an EMBL/GenBank/DDBJ whole genome shotgun (WGS) entry which is preliminary data.</text>
</comment>
<dbReference type="EMBL" id="JACHKA010000001">
    <property type="protein sequence ID" value="MBB5986061.1"/>
    <property type="molecule type" value="Genomic_DNA"/>
</dbReference>
<accession>A0ABR6NG58</accession>
<keyword evidence="1" id="KW-0808">Transferase</keyword>
<keyword evidence="4" id="KW-1185">Reference proteome</keyword>